<gene>
    <name evidence="2" type="ORF">H9728_01770</name>
</gene>
<evidence type="ECO:0000313" key="3">
    <source>
        <dbReference type="Proteomes" id="UP000824135"/>
    </source>
</evidence>
<proteinExistence type="predicted"/>
<evidence type="ECO:0000256" key="1">
    <source>
        <dbReference type="SAM" id="Coils"/>
    </source>
</evidence>
<name>A0A9D1Z7P3_9FIRM</name>
<dbReference type="Proteomes" id="UP000824135">
    <property type="component" value="Unassembled WGS sequence"/>
</dbReference>
<comment type="caution">
    <text evidence="2">The sequence shown here is derived from an EMBL/GenBank/DDBJ whole genome shotgun (WGS) entry which is preliminary data.</text>
</comment>
<protein>
    <submittedName>
        <fullName evidence="2">Uncharacterized protein</fullName>
    </submittedName>
</protein>
<sequence length="1919" mass="205726">MNSSVKHKKSKKKLLICSIAVVLLIAVTLTLLFACGNKGTPPVIPDDTKSVRLVPPEDGSLPEDHTNLENIGYLAGRLASRSYYHAENVGTVQTNMMGVKQEIVGSKDYKDGILIVESISVSNSSLAPSKAQQRYIGEDKAIVRGAASGDKSDWNGLDTEWSTGDPTVYDKEGYENKYGMWPTELTDYIVNENTITDYSDLTVADGVYSLTVSLDTKSSVYYYINQMKTMGDLPKDSWPTFYSIQITFEFTADWTLLSYTVQEEYQTYKAGFNADCTGTNAFTFSYEEADADVSAYKEYFEQYADADVTGGGEEDAEYTAADYLGLGFASFLQGETSLQADLTINGTPVSAQVLLSMGSDASGGILLNSIKANLGSLAFSYGGGQIYLSYKDFIGKISEEDLQGLLGGTSLSGLFGELDMAALMDQLGSGTISKDGEKVALSCELTLGDFKLLLTFGFTEMDGEVSFDYISAEISLSDISISANVTLAEEPVTVSIDTEKAVDLKPFAQNILALAEGKRFEISLSYSNESIGLSLEEGSITVDLSSGFAAEGAFTLRYAGLKIPVAFTWKEDVAYIRIYGISVKAGAAEIKDAVAAILESTGTELPEANIDLGSLISALLTLDYDSVISELSLTSEGLALAVDLDGLLFALTGEESALGELRAEYTAADNAFTLNVMGAVIGIRGSDEEVAVPEGEYISLSRLLAFVTPVEEIAASKDAAFTASLSTALSGVKIRADLTGEIRFAEQSPEIWLKAEVFAGDGNRITAYIIYDSAGLLLQIGDVKAQLKAEDLSKVLEKLTEGDAGNTALEALSALTEKMDLNAFLESLALAAQGENALKISMNLAALLGEDFGEGEFTVSSEGGRLSVIAVKPLQVSGIVLDGLSVSAWSGAGENTFAIEGAVDVWPLIESAEKLLSSDGFKIAVGYENEDLSLKVSGTLLATVRPELALQGSLSVTFADLQIPVTFVYTGGENAGLWLTVCNLRVHADQSELDSLIASLQEILSASASGLTDTAALTVSDILAEILQLDLSAILEDFSLTEEGFGLTVDLDALLNALTGQTSSYGDVVAEYDLAESEFRLTVMGASVALSSSEHGAILPPEEEYLSLSVLLDLVNTAKQIASSDDLAFGAEFTTALLEVPMRVSVGGEIKFAAAQDTGVCALSSVYLILEFSRVGAELTHRVEILYDGSLTLAYGGYKMTFTKDDLSEVLGKIEEKFGKADTYASEQLADLQAIVSFLKQNAQTLQKLIDSLEISAAEGGMNVAADLSALIQGMGGISLDVTVKDGEISVRSLKEIAVSGISLQNLSARLFVAENEYAADLGGYKVCNNVFEFILNGYMKLFGSEFVALDLAYTEGDLSVALDGRLQLAPNETDSTVVFNLDFAATIVQGGSANYLHLVILEDQLWMSYSVKGLDAENALRVTMPVSDLFVAGGTILPILAPILGITEDAYYYDFVNVILGEAYETINSGIFGEVSIADWVGLILDILDEYGVIGGDPSATAPSDTTSADQVADIAITESNGVWSLAVVQGGMDLSLSTSAGEGAEIVQPSGNYLDGSSLAQLLKDVLRAYDYANPEQGYYLSGTINLNFDLKIDLGLGSLSLAEHQVPVQIDLRIGFDENQNPHIYIKVVSLKNVYEVFGLIPVTIINADTTTEIAIKDGNIYMRRTTPEETEVEETTVAYSRRGYKFGDDLLKNYYNIVTQRTERDYSVQCRSMRLSSLLQEGMQSLMEQLYFVLNLSDTVQGVIPGFEDTSLGSGESSYDIGEMVNGYTYSDNVYSLNLNLAALANNTDLGSLNISIARNGEGELLSLNGKMTMLKNIITLSFDFEHVSPGEDSQGKQLCDEVIAYFAENGLTVPEQGVNAEKIYTDVRVTCSEGTASYYKTSDSWANGSYVLENGEWLNKNWRFDSSTGTVIVG</sequence>
<keyword evidence="1" id="KW-0175">Coiled coil</keyword>
<reference evidence="2" key="1">
    <citation type="journal article" date="2021" name="PeerJ">
        <title>Extensive microbial diversity within the chicken gut microbiome revealed by metagenomics and culture.</title>
        <authorList>
            <person name="Gilroy R."/>
            <person name="Ravi A."/>
            <person name="Getino M."/>
            <person name="Pursley I."/>
            <person name="Horton D.L."/>
            <person name="Alikhan N.F."/>
            <person name="Baker D."/>
            <person name="Gharbi K."/>
            <person name="Hall N."/>
            <person name="Watson M."/>
            <person name="Adriaenssens E.M."/>
            <person name="Foster-Nyarko E."/>
            <person name="Jarju S."/>
            <person name="Secka A."/>
            <person name="Antonio M."/>
            <person name="Oren A."/>
            <person name="Chaudhuri R.R."/>
            <person name="La Ragione R."/>
            <person name="Hildebrand F."/>
            <person name="Pallen M.J."/>
        </authorList>
    </citation>
    <scope>NUCLEOTIDE SEQUENCE</scope>
    <source>
        <strain evidence="2">CHK199-9574</strain>
    </source>
</reference>
<organism evidence="2 3">
    <name type="scientific">Candidatus Borkfalkia excrementavium</name>
    <dbReference type="NCBI Taxonomy" id="2838505"/>
    <lineage>
        <taxon>Bacteria</taxon>
        <taxon>Bacillati</taxon>
        <taxon>Bacillota</taxon>
        <taxon>Clostridia</taxon>
        <taxon>Christensenellales</taxon>
        <taxon>Christensenellaceae</taxon>
        <taxon>Candidatus Borkfalkia</taxon>
    </lineage>
</organism>
<feature type="coiled-coil region" evidence="1">
    <location>
        <begin position="1229"/>
        <end position="1256"/>
    </location>
</feature>
<reference evidence="2" key="2">
    <citation type="submission" date="2021-04" db="EMBL/GenBank/DDBJ databases">
        <authorList>
            <person name="Gilroy R."/>
        </authorList>
    </citation>
    <scope>NUCLEOTIDE SEQUENCE</scope>
    <source>
        <strain evidence="2">CHK199-9574</strain>
    </source>
</reference>
<dbReference type="PROSITE" id="PS51257">
    <property type="entry name" value="PROKAR_LIPOPROTEIN"/>
    <property type="match status" value="1"/>
</dbReference>
<accession>A0A9D1Z7P3</accession>
<evidence type="ECO:0000313" key="2">
    <source>
        <dbReference type="EMBL" id="HIY77748.1"/>
    </source>
</evidence>
<dbReference type="EMBL" id="DXCO01000014">
    <property type="protein sequence ID" value="HIY77748.1"/>
    <property type="molecule type" value="Genomic_DNA"/>
</dbReference>